<dbReference type="EMBL" id="AP017313">
    <property type="protein sequence ID" value="BAU52502.1"/>
    <property type="molecule type" value="Genomic_DNA"/>
</dbReference>
<dbReference type="Proteomes" id="UP000218263">
    <property type="component" value="Chromosome"/>
</dbReference>
<dbReference type="RefSeq" id="WP_096349822.1">
    <property type="nucleotide sequence ID" value="NZ_AP017313.1"/>
</dbReference>
<dbReference type="PROSITE" id="PS51257">
    <property type="entry name" value="PROKAR_LIPOPROTEIN"/>
    <property type="match status" value="1"/>
</dbReference>
<accession>A0A125T267</accession>
<reference evidence="1 2" key="1">
    <citation type="submission" date="2015-12" db="EMBL/GenBank/DDBJ databases">
        <title>Genome sequence of Mucilaginibacter gotjawali.</title>
        <authorList>
            <person name="Lee J.S."/>
            <person name="Lee K.C."/>
            <person name="Kim K.K."/>
            <person name="Lee B.W."/>
        </authorList>
    </citation>
    <scope>NUCLEOTIDE SEQUENCE [LARGE SCALE GENOMIC DNA]</scope>
    <source>
        <strain evidence="1 2">SA3-7</strain>
    </source>
</reference>
<proteinExistence type="predicted"/>
<dbReference type="AlphaFoldDB" id="A0A125T267"/>
<sequence length="222" mass="23869">MKKISLLAILFMPALFFTGCKKSSTNSPVAPASADSYLPVTAGSSWDYYAQVAGYTDTISIRMTGSTTKINGSDFFTATGVSHFNKAIVENFYEANHLYIERYTIGGDVYATNIDVVLLNDTLAAGHTFTATVTAIGGIDVQPMRIINTTVEKNITKVVGGKSFSGVIHTRVQLQDDSGSGFETNSIYDYFMVKGVGIIEMDSSAPGGAVDETQTIMNYTVK</sequence>
<dbReference type="KEGG" id="mgot:MgSA37_00663"/>
<evidence type="ECO:0000313" key="2">
    <source>
        <dbReference type="Proteomes" id="UP000218263"/>
    </source>
</evidence>
<name>A0A125T267_9SPHI</name>
<dbReference type="OrthoDB" id="849973at2"/>
<evidence type="ECO:0000313" key="1">
    <source>
        <dbReference type="EMBL" id="BAU52502.1"/>
    </source>
</evidence>
<keyword evidence="2" id="KW-1185">Reference proteome</keyword>
<gene>
    <name evidence="1" type="ORF">MgSA37_00663</name>
</gene>
<organism evidence="1 2">
    <name type="scientific">Mucilaginibacter gotjawali</name>
    <dbReference type="NCBI Taxonomy" id="1550579"/>
    <lineage>
        <taxon>Bacteria</taxon>
        <taxon>Pseudomonadati</taxon>
        <taxon>Bacteroidota</taxon>
        <taxon>Sphingobacteriia</taxon>
        <taxon>Sphingobacteriales</taxon>
        <taxon>Sphingobacteriaceae</taxon>
        <taxon>Mucilaginibacter</taxon>
    </lineage>
</organism>
<protein>
    <submittedName>
        <fullName evidence="1">Uncharacterized protein</fullName>
    </submittedName>
</protein>